<evidence type="ECO:0000256" key="7">
    <source>
        <dbReference type="ARBA" id="ARBA00022688"/>
    </source>
</evidence>
<feature type="transmembrane region" description="Helical" evidence="12">
    <location>
        <begin position="93"/>
        <end position="113"/>
    </location>
</feature>
<keyword evidence="8 12" id="KW-0812">Transmembrane</keyword>
<keyword evidence="15" id="KW-1185">Reference proteome</keyword>
<dbReference type="GO" id="GO:0005886">
    <property type="term" value="C:plasma membrane"/>
    <property type="evidence" value="ECO:0007669"/>
    <property type="project" value="UniProtKB-SubCell"/>
</dbReference>
<dbReference type="FunFam" id="1.10.357.140:FF:000002">
    <property type="entry name" value="4-hydroxybenzoate octaprenyltransferase"/>
    <property type="match status" value="1"/>
</dbReference>
<dbReference type="PANTHER" id="PTHR11048:SF28">
    <property type="entry name" value="4-HYDROXYBENZOATE POLYPRENYLTRANSFERASE, MITOCHONDRIAL"/>
    <property type="match status" value="1"/>
</dbReference>
<dbReference type="HOGENOM" id="CLU_034879_1_0_6"/>
<reference evidence="14 15" key="1">
    <citation type="submission" date="2006-02" db="EMBL/GenBank/DDBJ databases">
        <authorList>
            <person name="Waterbury J."/>
            <person name="Ferriera S."/>
            <person name="Johnson J."/>
            <person name="Kravitz S."/>
            <person name="Halpern A."/>
            <person name="Remington K."/>
            <person name="Beeson K."/>
            <person name="Tran B."/>
            <person name="Rogers Y.-H."/>
            <person name="Friedman R."/>
            <person name="Venter J.C."/>
        </authorList>
    </citation>
    <scope>NUCLEOTIDE SEQUENCE [LARGE SCALE GENOMIC DNA]</scope>
    <source>
        <strain evidence="14 15">Nb-231</strain>
    </source>
</reference>
<dbReference type="Gene3D" id="1.20.120.1780">
    <property type="entry name" value="UbiA prenyltransferase"/>
    <property type="match status" value="1"/>
</dbReference>
<evidence type="ECO:0000256" key="6">
    <source>
        <dbReference type="ARBA" id="ARBA00022679"/>
    </source>
</evidence>
<keyword evidence="6 12" id="KW-0808">Transferase</keyword>
<comment type="catalytic activity">
    <reaction evidence="12">
        <text>all-trans-octaprenyl diphosphate + 4-hydroxybenzoate = 4-hydroxy-3-(all-trans-octaprenyl)benzoate + diphosphate</text>
        <dbReference type="Rhea" id="RHEA:27782"/>
        <dbReference type="ChEBI" id="CHEBI:1617"/>
        <dbReference type="ChEBI" id="CHEBI:17879"/>
        <dbReference type="ChEBI" id="CHEBI:33019"/>
        <dbReference type="ChEBI" id="CHEBI:57711"/>
        <dbReference type="EC" id="2.5.1.39"/>
    </reaction>
</comment>
<keyword evidence="5 12" id="KW-0997">Cell inner membrane</keyword>
<comment type="similarity">
    <text evidence="3 12">Belongs to the UbiA prenyltransferase family.</text>
</comment>
<dbReference type="InterPro" id="IPR006370">
    <property type="entry name" value="HB_polyprenyltransferase-like"/>
</dbReference>
<feature type="transmembrane region" description="Helical" evidence="12">
    <location>
        <begin position="213"/>
        <end position="233"/>
    </location>
</feature>
<evidence type="ECO:0000256" key="4">
    <source>
        <dbReference type="ARBA" id="ARBA00022475"/>
    </source>
</evidence>
<dbReference type="HAMAP" id="MF_01635">
    <property type="entry name" value="UbiA"/>
    <property type="match status" value="1"/>
</dbReference>
<feature type="transmembrane region" description="Helical" evidence="12">
    <location>
        <begin position="170"/>
        <end position="192"/>
    </location>
</feature>
<dbReference type="InterPro" id="IPR044878">
    <property type="entry name" value="UbiA_sf"/>
</dbReference>
<feature type="transmembrane region" description="Helical" evidence="12">
    <location>
        <begin position="25"/>
        <end position="44"/>
    </location>
</feature>
<dbReference type="GO" id="GO:0008412">
    <property type="term" value="F:4-hydroxybenzoate polyprenyltransferase activity"/>
    <property type="evidence" value="ECO:0007669"/>
    <property type="project" value="UniProtKB-UniRule"/>
</dbReference>
<evidence type="ECO:0000256" key="1">
    <source>
        <dbReference type="ARBA" id="ARBA00001946"/>
    </source>
</evidence>
<evidence type="ECO:0000256" key="2">
    <source>
        <dbReference type="ARBA" id="ARBA00004141"/>
    </source>
</evidence>
<dbReference type="FunFam" id="1.20.120.1780:FF:000001">
    <property type="entry name" value="4-hydroxybenzoate octaprenyltransferase"/>
    <property type="match status" value="1"/>
</dbReference>
<comment type="pathway">
    <text evidence="12">Cofactor biosynthesis; ubiquinone biosynthesis.</text>
</comment>
<comment type="subcellular location">
    <subcellularLocation>
        <location evidence="12">Cell inner membrane</location>
        <topology evidence="12">Multi-pass membrane protein</topology>
    </subcellularLocation>
    <subcellularLocation>
        <location evidence="2">Membrane</location>
        <topology evidence="2">Multi-pass membrane protein</topology>
    </subcellularLocation>
</comment>
<dbReference type="InterPro" id="IPR000537">
    <property type="entry name" value="UbiA_prenyltransferase"/>
</dbReference>
<keyword evidence="4 12" id="KW-1003">Cell membrane</keyword>
<dbReference type="EC" id="2.5.1.39" evidence="12 13"/>
<sequence length="292" mass="32865">MEQMTSTLLDRAVQYARLARLHRPIGNFLLLWPMLWALWIAAAGRPDPRVLGVFLLGVLVMRAAGCVINDYADRRFDGRVKRTHDRPMAIGAVRAQEALPLFVLLCLVAFGLVLLMNRLTIYLSVVAVMLAVTYPFMKRYTHLPQVHLGVAFGWAVPMAFAAQTGNVPTIAWLIFLTAVIWASIYDTEYAMVDRDDDLRIGLKSTAILLGRHDRAAIGLLQLLMTALLIWIGVLAHLGLFFWFALTLATLLFGYQQYLIRGRRRAECFRAFLNNNIYGGVIFIGIALHYLSS</sequence>
<dbReference type="PROSITE" id="PS00943">
    <property type="entry name" value="UBIA"/>
    <property type="match status" value="1"/>
</dbReference>
<evidence type="ECO:0000256" key="10">
    <source>
        <dbReference type="ARBA" id="ARBA00022989"/>
    </source>
</evidence>
<dbReference type="STRING" id="314278.NB231_06056"/>
<feature type="transmembrane region" description="Helical" evidence="12">
    <location>
        <begin position="146"/>
        <end position="164"/>
    </location>
</feature>
<evidence type="ECO:0000256" key="3">
    <source>
        <dbReference type="ARBA" id="ARBA00005985"/>
    </source>
</evidence>
<feature type="transmembrane region" description="Helical" evidence="12">
    <location>
        <begin position="271"/>
        <end position="290"/>
    </location>
</feature>
<dbReference type="eggNOG" id="COG0382">
    <property type="taxonomic scope" value="Bacteria"/>
</dbReference>
<comment type="caution">
    <text evidence="14">The sequence shown here is derived from an EMBL/GenBank/DDBJ whole genome shotgun (WGS) entry which is preliminary data.</text>
</comment>
<protein>
    <recommendedName>
        <fullName evidence="12 13">4-hydroxybenzoate octaprenyltransferase</fullName>
        <ecNumber evidence="12 13">2.5.1.39</ecNumber>
    </recommendedName>
    <alternativeName>
        <fullName evidence="12">4-HB polyprenyltransferase</fullName>
    </alternativeName>
</protein>
<evidence type="ECO:0000313" key="14">
    <source>
        <dbReference type="EMBL" id="EAR21928.1"/>
    </source>
</evidence>
<name>A4BQS8_9GAMM</name>
<dbReference type="RefSeq" id="WP_005000545.1">
    <property type="nucleotide sequence ID" value="NZ_CH672427.1"/>
</dbReference>
<dbReference type="Pfam" id="PF01040">
    <property type="entry name" value="UbiA"/>
    <property type="match status" value="1"/>
</dbReference>
<dbReference type="GO" id="GO:0006744">
    <property type="term" value="P:ubiquinone biosynthetic process"/>
    <property type="evidence" value="ECO:0007669"/>
    <property type="project" value="UniProtKB-UniRule"/>
</dbReference>
<keyword evidence="10 12" id="KW-1133">Transmembrane helix</keyword>
<dbReference type="PANTHER" id="PTHR11048">
    <property type="entry name" value="PRENYLTRANSFERASES"/>
    <property type="match status" value="1"/>
</dbReference>
<evidence type="ECO:0000313" key="15">
    <source>
        <dbReference type="Proteomes" id="UP000003374"/>
    </source>
</evidence>
<dbReference type="Gene3D" id="1.10.357.140">
    <property type="entry name" value="UbiA prenyltransferase"/>
    <property type="match status" value="1"/>
</dbReference>
<dbReference type="CDD" id="cd13959">
    <property type="entry name" value="PT_UbiA_COQ2"/>
    <property type="match status" value="1"/>
</dbReference>
<feature type="transmembrane region" description="Helical" evidence="12">
    <location>
        <begin position="239"/>
        <end position="259"/>
    </location>
</feature>
<comment type="cofactor">
    <cofactor evidence="1 12">
        <name>Mg(2+)</name>
        <dbReference type="ChEBI" id="CHEBI:18420"/>
    </cofactor>
</comment>
<dbReference type="UniPathway" id="UPA00232"/>
<evidence type="ECO:0000256" key="9">
    <source>
        <dbReference type="ARBA" id="ARBA00022842"/>
    </source>
</evidence>
<dbReference type="AlphaFoldDB" id="A4BQS8"/>
<proteinExistence type="inferred from homology"/>
<dbReference type="EMBL" id="AAOF01000005">
    <property type="protein sequence ID" value="EAR21928.1"/>
    <property type="molecule type" value="Genomic_DNA"/>
</dbReference>
<evidence type="ECO:0000256" key="12">
    <source>
        <dbReference type="HAMAP-Rule" id="MF_01635"/>
    </source>
</evidence>
<evidence type="ECO:0000256" key="11">
    <source>
        <dbReference type="ARBA" id="ARBA00023136"/>
    </source>
</evidence>
<comment type="function">
    <text evidence="12">Catalyzes the prenylation of para-hydroxybenzoate (PHB) with an all-trans polyprenyl group. Mediates the second step in the final reaction sequence of ubiquinone-8 (UQ-8) biosynthesis, which is the condensation of the polyisoprenoid side chain with PHB, generating the first membrane-bound Q intermediate 3-octaprenyl-4-hydroxybenzoate.</text>
</comment>
<dbReference type="InterPro" id="IPR039653">
    <property type="entry name" value="Prenyltransferase"/>
</dbReference>
<evidence type="ECO:0000256" key="13">
    <source>
        <dbReference type="NCBIfam" id="TIGR01474"/>
    </source>
</evidence>
<keyword evidence="7 12" id="KW-0831">Ubiquinone biosynthesis</keyword>
<dbReference type="Proteomes" id="UP000003374">
    <property type="component" value="Unassembled WGS sequence"/>
</dbReference>
<accession>A4BQS8</accession>
<evidence type="ECO:0000256" key="8">
    <source>
        <dbReference type="ARBA" id="ARBA00022692"/>
    </source>
</evidence>
<feature type="transmembrane region" description="Helical" evidence="12">
    <location>
        <begin position="50"/>
        <end position="72"/>
    </location>
</feature>
<keyword evidence="11 12" id="KW-0472">Membrane</keyword>
<evidence type="ECO:0000256" key="5">
    <source>
        <dbReference type="ARBA" id="ARBA00022519"/>
    </source>
</evidence>
<organism evidence="14 15">
    <name type="scientific">Nitrococcus mobilis Nb-231</name>
    <dbReference type="NCBI Taxonomy" id="314278"/>
    <lineage>
        <taxon>Bacteria</taxon>
        <taxon>Pseudomonadati</taxon>
        <taxon>Pseudomonadota</taxon>
        <taxon>Gammaproteobacteria</taxon>
        <taxon>Chromatiales</taxon>
        <taxon>Ectothiorhodospiraceae</taxon>
        <taxon>Nitrococcus</taxon>
    </lineage>
</organism>
<dbReference type="NCBIfam" id="TIGR01474">
    <property type="entry name" value="ubiA_proteo"/>
    <property type="match status" value="1"/>
</dbReference>
<feature type="transmembrane region" description="Helical" evidence="12">
    <location>
        <begin position="119"/>
        <end position="137"/>
    </location>
</feature>
<gene>
    <name evidence="12" type="primary">ubiA</name>
    <name evidence="14" type="ORF">NB231_06056</name>
</gene>
<dbReference type="InterPro" id="IPR030470">
    <property type="entry name" value="UbiA_prenylTrfase_CS"/>
</dbReference>
<keyword evidence="9 12" id="KW-0460">Magnesium</keyword>